<dbReference type="RefSeq" id="WP_167192520.1">
    <property type="nucleotide sequence ID" value="NZ_JAAONZ010000039.1"/>
</dbReference>
<proteinExistence type="predicted"/>
<sequence length="107" mass="11852">MRVEKGINRPQPISITVNGVSQQVYPGETLATVLFSAGLQCFNQNRFEQRRAPLCNMGTCFECLVSVKRSDNDRPQRLRACMTDVEEGMVVEAGEGFSITPPLGDRS</sequence>
<dbReference type="GO" id="GO:0016491">
    <property type="term" value="F:oxidoreductase activity"/>
    <property type="evidence" value="ECO:0007669"/>
    <property type="project" value="UniProtKB-KW"/>
</dbReference>
<dbReference type="Gene3D" id="3.10.20.440">
    <property type="entry name" value="2Fe-2S iron-sulphur cluster binding domain, sarcosine oxidase, alpha subunit, N-terminal domain"/>
    <property type="match status" value="1"/>
</dbReference>
<reference evidence="2" key="1">
    <citation type="submission" date="2020-03" db="EMBL/GenBank/DDBJ databases">
        <authorList>
            <person name="Guo F."/>
        </authorList>
    </citation>
    <scope>NUCLEOTIDE SEQUENCE</scope>
    <source>
        <strain evidence="2">JCM 30134</strain>
    </source>
</reference>
<keyword evidence="1" id="KW-0560">Oxidoreductase</keyword>
<dbReference type="EMBL" id="JAAONZ010000039">
    <property type="protein sequence ID" value="NHO68556.1"/>
    <property type="molecule type" value="Genomic_DNA"/>
</dbReference>
<accession>A0A9E5MQF1</accession>
<organism evidence="2 3">
    <name type="scientific">Pseudomaricurvus hydrocarbonicus</name>
    <dbReference type="NCBI Taxonomy" id="1470433"/>
    <lineage>
        <taxon>Bacteria</taxon>
        <taxon>Pseudomonadati</taxon>
        <taxon>Pseudomonadota</taxon>
        <taxon>Gammaproteobacteria</taxon>
        <taxon>Cellvibrionales</taxon>
        <taxon>Cellvibrionaceae</taxon>
        <taxon>Pseudomaricurvus</taxon>
    </lineage>
</organism>
<dbReference type="GO" id="GO:0051536">
    <property type="term" value="F:iron-sulfur cluster binding"/>
    <property type="evidence" value="ECO:0007669"/>
    <property type="project" value="InterPro"/>
</dbReference>
<dbReference type="InterPro" id="IPR036010">
    <property type="entry name" value="2Fe-2S_ferredoxin-like_sf"/>
</dbReference>
<dbReference type="AlphaFoldDB" id="A0A9E5MQF1"/>
<dbReference type="InterPro" id="IPR042204">
    <property type="entry name" value="2Fe-2S-bd_N"/>
</dbReference>
<comment type="caution">
    <text evidence="2">The sequence shown here is derived from an EMBL/GenBank/DDBJ whole genome shotgun (WGS) entry which is preliminary data.</text>
</comment>
<name>A0A9E5MQF1_9GAMM</name>
<gene>
    <name evidence="2" type="ORF">G8770_23635</name>
</gene>
<evidence type="ECO:0000256" key="1">
    <source>
        <dbReference type="ARBA" id="ARBA00023002"/>
    </source>
</evidence>
<dbReference type="Pfam" id="PF13510">
    <property type="entry name" value="Fer2_4"/>
    <property type="match status" value="1"/>
</dbReference>
<dbReference type="SUPFAM" id="SSF54292">
    <property type="entry name" value="2Fe-2S ferredoxin-like"/>
    <property type="match status" value="1"/>
</dbReference>
<dbReference type="Proteomes" id="UP000787472">
    <property type="component" value="Unassembled WGS sequence"/>
</dbReference>
<protein>
    <submittedName>
        <fullName evidence="2">(2Fe-2S)-binding protein</fullName>
    </submittedName>
</protein>
<keyword evidence="3" id="KW-1185">Reference proteome</keyword>
<evidence type="ECO:0000313" key="2">
    <source>
        <dbReference type="EMBL" id="NHO68556.1"/>
    </source>
</evidence>
<evidence type="ECO:0000313" key="3">
    <source>
        <dbReference type="Proteomes" id="UP000787472"/>
    </source>
</evidence>